<keyword evidence="1" id="KW-0812">Transmembrane</keyword>
<dbReference type="AlphaFoldDB" id="A0A6J8A4B4"/>
<keyword evidence="1" id="KW-1133">Transmembrane helix</keyword>
<feature type="transmembrane region" description="Helical" evidence="1">
    <location>
        <begin position="201"/>
        <end position="226"/>
    </location>
</feature>
<feature type="transmembrane region" description="Helical" evidence="1">
    <location>
        <begin position="246"/>
        <end position="272"/>
    </location>
</feature>
<name>A0A6J8A4B4_MYTCO</name>
<dbReference type="Proteomes" id="UP000507470">
    <property type="component" value="Unassembled WGS sequence"/>
</dbReference>
<dbReference type="EMBL" id="CACVKT020000581">
    <property type="protein sequence ID" value="CAC5361037.1"/>
    <property type="molecule type" value="Genomic_DNA"/>
</dbReference>
<sequence>MNTQNNKMKLRTKLIICVGLSVTALISKMIAFANPGWVIVRRDVLFNPNDDFMERSSLYYEYSPERNKQGRVTISFGVWYYMVCRCNGDEGGNQRSDEYRNDEIPFEKEEESNHENKEDNQRRHRHYLKHKCYFRSYHLNRIPLGFQSASEFITSFVETARRVRQEVQYCITIGLLFGVFGLILSVFYARSCGRNRRYGRMACCSEILSAFFFWMTIIRLVSYYTLPEKIQKHVILDLEGLDKVNFIYPWSLCVAAVGACIKGLSSLFHMLLISREKKFQNFECSLFSHKDKFPPLSTMDTSSLLHRILARTQNRNLRINLSLKLDFMCSCVDFQDYGI</sequence>
<proteinExistence type="predicted"/>
<evidence type="ECO:0000256" key="1">
    <source>
        <dbReference type="SAM" id="Phobius"/>
    </source>
</evidence>
<evidence type="ECO:0000313" key="2">
    <source>
        <dbReference type="EMBL" id="CAC5361037.1"/>
    </source>
</evidence>
<protein>
    <submittedName>
        <fullName evidence="2">Uncharacterized protein</fullName>
    </submittedName>
</protein>
<evidence type="ECO:0000313" key="3">
    <source>
        <dbReference type="Proteomes" id="UP000507470"/>
    </source>
</evidence>
<accession>A0A6J8A4B4</accession>
<feature type="transmembrane region" description="Helical" evidence="1">
    <location>
        <begin position="171"/>
        <end position="189"/>
    </location>
</feature>
<organism evidence="2 3">
    <name type="scientific">Mytilus coruscus</name>
    <name type="common">Sea mussel</name>
    <dbReference type="NCBI Taxonomy" id="42192"/>
    <lineage>
        <taxon>Eukaryota</taxon>
        <taxon>Metazoa</taxon>
        <taxon>Spiralia</taxon>
        <taxon>Lophotrochozoa</taxon>
        <taxon>Mollusca</taxon>
        <taxon>Bivalvia</taxon>
        <taxon>Autobranchia</taxon>
        <taxon>Pteriomorphia</taxon>
        <taxon>Mytilida</taxon>
        <taxon>Mytiloidea</taxon>
        <taxon>Mytilidae</taxon>
        <taxon>Mytilinae</taxon>
        <taxon>Mytilus</taxon>
    </lineage>
</organism>
<keyword evidence="1" id="KW-0472">Membrane</keyword>
<dbReference type="OrthoDB" id="10313585at2759"/>
<keyword evidence="3" id="KW-1185">Reference proteome</keyword>
<reference evidence="2 3" key="1">
    <citation type="submission" date="2020-06" db="EMBL/GenBank/DDBJ databases">
        <authorList>
            <person name="Li R."/>
            <person name="Bekaert M."/>
        </authorList>
    </citation>
    <scope>NUCLEOTIDE SEQUENCE [LARGE SCALE GENOMIC DNA]</scope>
    <source>
        <strain evidence="3">wild</strain>
    </source>
</reference>
<gene>
    <name evidence="2" type="ORF">MCOR_3305</name>
</gene>
<dbReference type="Gene3D" id="1.20.140.150">
    <property type="match status" value="1"/>
</dbReference>